<dbReference type="Gene3D" id="3.80.10.10">
    <property type="entry name" value="Ribonuclease Inhibitor"/>
    <property type="match status" value="1"/>
</dbReference>
<dbReference type="EMBL" id="JANEYF010005580">
    <property type="protein sequence ID" value="KAJ8927621.1"/>
    <property type="molecule type" value="Genomic_DNA"/>
</dbReference>
<comment type="caution">
    <text evidence="1">The sequence shown here is derived from an EMBL/GenBank/DDBJ whole genome shotgun (WGS) entry which is preliminary data.</text>
</comment>
<evidence type="ECO:0000313" key="2">
    <source>
        <dbReference type="Proteomes" id="UP001162156"/>
    </source>
</evidence>
<sequence>NVCYFFLLAQIKSSQGVTKEGSENQIESTHYLFENVFKNLKNLRELEIFTCPGCNGNTEIPAYPLIGYLENLERLTLDVTRFLDGSFLKEVWFQVFIKCSHLKSLNLTCFTSNKKFIINLFQNLQYASNLRDFRLRYKDSLTDHILNTLIDLPNNKLLRIFIKCEDLKYSHRSLFTTFMQKNPQLIFLCLVVRSNTRKQNCEIQRIFNSFKKDDPAKIFCIKPDVSFYKEIPMAHRDMIFNTTNVAVINLETF</sequence>
<name>A0AAV8WN56_9CUCU</name>
<dbReference type="InterPro" id="IPR032675">
    <property type="entry name" value="LRR_dom_sf"/>
</dbReference>
<proteinExistence type="predicted"/>
<dbReference type="AlphaFoldDB" id="A0AAV8WN56"/>
<protein>
    <submittedName>
        <fullName evidence="1">Uncharacterized protein</fullName>
    </submittedName>
</protein>
<dbReference type="SUPFAM" id="SSF52047">
    <property type="entry name" value="RNI-like"/>
    <property type="match status" value="1"/>
</dbReference>
<dbReference type="Proteomes" id="UP001162156">
    <property type="component" value="Unassembled WGS sequence"/>
</dbReference>
<reference evidence="1" key="1">
    <citation type="journal article" date="2023" name="Insect Mol. Biol.">
        <title>Genome sequencing provides insights into the evolution of gene families encoding plant cell wall-degrading enzymes in longhorned beetles.</title>
        <authorList>
            <person name="Shin N.R."/>
            <person name="Okamura Y."/>
            <person name="Kirsch R."/>
            <person name="Pauchet Y."/>
        </authorList>
    </citation>
    <scope>NUCLEOTIDE SEQUENCE</scope>
    <source>
        <strain evidence="1">RBIC_L_NR</strain>
    </source>
</reference>
<keyword evidence="2" id="KW-1185">Reference proteome</keyword>
<feature type="non-terminal residue" evidence="1">
    <location>
        <position position="1"/>
    </location>
</feature>
<accession>A0AAV8WN56</accession>
<organism evidence="1 2">
    <name type="scientific">Rhamnusium bicolor</name>
    <dbReference type="NCBI Taxonomy" id="1586634"/>
    <lineage>
        <taxon>Eukaryota</taxon>
        <taxon>Metazoa</taxon>
        <taxon>Ecdysozoa</taxon>
        <taxon>Arthropoda</taxon>
        <taxon>Hexapoda</taxon>
        <taxon>Insecta</taxon>
        <taxon>Pterygota</taxon>
        <taxon>Neoptera</taxon>
        <taxon>Endopterygota</taxon>
        <taxon>Coleoptera</taxon>
        <taxon>Polyphaga</taxon>
        <taxon>Cucujiformia</taxon>
        <taxon>Chrysomeloidea</taxon>
        <taxon>Cerambycidae</taxon>
        <taxon>Lepturinae</taxon>
        <taxon>Rhagiini</taxon>
        <taxon>Rhamnusium</taxon>
    </lineage>
</organism>
<gene>
    <name evidence="1" type="ORF">NQ314_019899</name>
</gene>
<evidence type="ECO:0000313" key="1">
    <source>
        <dbReference type="EMBL" id="KAJ8927621.1"/>
    </source>
</evidence>